<dbReference type="GO" id="GO:0016314">
    <property type="term" value="F:phosphatidylinositol-3,4,5-trisphosphate 3-phosphatase activity"/>
    <property type="evidence" value="ECO:0007669"/>
    <property type="project" value="TreeGrafter"/>
</dbReference>
<name>A0A2J8QZI7_PONAB</name>
<dbReference type="PANTHER" id="PTHR12305:SF60">
    <property type="entry name" value="PHOSPHATIDYLINOSITOL 3,4,5-TRISPHOSPHATE 3-PHOSPHATASE TPTE2-RELATED"/>
    <property type="match status" value="1"/>
</dbReference>
<protein>
    <submittedName>
        <fullName evidence="1">TPTE2 isoform 6</fullName>
    </submittedName>
</protein>
<dbReference type="AlphaFoldDB" id="A0A2J8QZI7"/>
<evidence type="ECO:0000313" key="1">
    <source>
        <dbReference type="EMBL" id="PNJ01689.1"/>
    </source>
</evidence>
<gene>
    <name evidence="1" type="ORF">CR201_G0055568</name>
</gene>
<accession>A0A2J8QZI7</accession>
<dbReference type="InterPro" id="IPR029021">
    <property type="entry name" value="Prot-tyrosine_phosphatase-like"/>
</dbReference>
<reference evidence="1" key="1">
    <citation type="submission" date="2017-12" db="EMBL/GenBank/DDBJ databases">
        <title>High-resolution comparative analysis of great ape genomes.</title>
        <authorList>
            <person name="Pollen A."/>
            <person name="Hastie A."/>
            <person name="Hormozdiari F."/>
            <person name="Dougherty M."/>
            <person name="Liu R."/>
            <person name="Chaisson M."/>
            <person name="Hoppe E."/>
            <person name="Hill C."/>
            <person name="Pang A."/>
            <person name="Hillier L."/>
            <person name="Baker C."/>
            <person name="Armstrong J."/>
            <person name="Shendure J."/>
            <person name="Paten B."/>
            <person name="Wilson R."/>
            <person name="Chao H."/>
            <person name="Schneider V."/>
            <person name="Ventura M."/>
            <person name="Kronenberg Z."/>
            <person name="Murali S."/>
            <person name="Gordon D."/>
            <person name="Cantsilieris S."/>
            <person name="Munson K."/>
            <person name="Nelson B."/>
            <person name="Raja A."/>
            <person name="Underwood J."/>
            <person name="Diekhans M."/>
            <person name="Fiddes I."/>
            <person name="Haussler D."/>
            <person name="Eichler E."/>
        </authorList>
    </citation>
    <scope>NUCLEOTIDE SEQUENCE [LARGE SCALE GENOMIC DNA]</scope>
    <source>
        <strain evidence="1">Susie</strain>
    </source>
</reference>
<dbReference type="InterPro" id="IPR051281">
    <property type="entry name" value="Dual-spec_lipid-protein_phosph"/>
</dbReference>
<dbReference type="GO" id="GO:0005829">
    <property type="term" value="C:cytosol"/>
    <property type="evidence" value="ECO:0007669"/>
    <property type="project" value="TreeGrafter"/>
</dbReference>
<dbReference type="EMBL" id="NDHI03003987">
    <property type="protein sequence ID" value="PNJ01689.1"/>
    <property type="molecule type" value="Genomic_DNA"/>
</dbReference>
<proteinExistence type="predicted"/>
<comment type="caution">
    <text evidence="1">The sequence shown here is derived from an EMBL/GenBank/DDBJ whole genome shotgun (WGS) entry which is preliminary data.</text>
</comment>
<dbReference type="PANTHER" id="PTHR12305">
    <property type="entry name" value="PHOSPHATASE WITH HOMOLOGY TO TENSIN"/>
    <property type="match status" value="1"/>
</dbReference>
<sequence>MNERVARFLDKKHPNHYRVYNLCRRTGTMVCALLIAFEIFLTAEESLYYFGERRTDKTHSNKFQGVETPSQNRYVGYFAQVKHLYNWNLPPRQILFIKRFIIYSIRGDVCDLEVQIVMEKKVVFSSTSLGNCSREEGSTQGQLEGGAIQETCARLMGGSNSESEGGT</sequence>
<organism evidence="1">
    <name type="scientific">Pongo abelii</name>
    <name type="common">Sumatran orangutan</name>
    <name type="synonym">Pongo pygmaeus abelii</name>
    <dbReference type="NCBI Taxonomy" id="9601"/>
    <lineage>
        <taxon>Eukaryota</taxon>
        <taxon>Metazoa</taxon>
        <taxon>Chordata</taxon>
        <taxon>Craniata</taxon>
        <taxon>Vertebrata</taxon>
        <taxon>Euteleostomi</taxon>
        <taxon>Mammalia</taxon>
        <taxon>Eutheria</taxon>
        <taxon>Euarchontoglires</taxon>
        <taxon>Primates</taxon>
        <taxon>Haplorrhini</taxon>
        <taxon>Catarrhini</taxon>
        <taxon>Hominidae</taxon>
        <taxon>Pongo</taxon>
    </lineage>
</organism>
<dbReference type="SUPFAM" id="SSF52799">
    <property type="entry name" value="(Phosphotyrosine protein) phosphatases II"/>
    <property type="match status" value="1"/>
</dbReference>
<dbReference type="Gene3D" id="3.90.190.10">
    <property type="entry name" value="Protein tyrosine phosphatase superfamily"/>
    <property type="match status" value="1"/>
</dbReference>